<sequence>DDAIPNAIVVKNINFAIKRETLLQTMSDLGLPLPYAFNYHFDGGVFRGLAFGNFRTPEEAARVIIGLNGITLLGRPLKVEYKKALPGT</sequence>
<dbReference type="Gene3D" id="3.30.70.330">
    <property type="match status" value="1"/>
</dbReference>
<evidence type="ECO:0000259" key="2">
    <source>
        <dbReference type="PROSITE" id="PS50102"/>
    </source>
</evidence>
<evidence type="ECO:0000313" key="4">
    <source>
        <dbReference type="Proteomes" id="UP000193922"/>
    </source>
</evidence>
<evidence type="ECO:0000313" key="3">
    <source>
        <dbReference type="EMBL" id="ORX71989.1"/>
    </source>
</evidence>
<feature type="non-terminal residue" evidence="3">
    <location>
        <position position="1"/>
    </location>
</feature>
<dbReference type="InterPro" id="IPR012677">
    <property type="entry name" value="Nucleotide-bd_a/b_plait_sf"/>
</dbReference>
<proteinExistence type="predicted"/>
<dbReference type="Proteomes" id="UP000193922">
    <property type="component" value="Unassembled WGS sequence"/>
</dbReference>
<dbReference type="Pfam" id="PF00076">
    <property type="entry name" value="RRM_1"/>
    <property type="match status" value="1"/>
</dbReference>
<keyword evidence="4" id="KW-1185">Reference proteome</keyword>
<dbReference type="InterPro" id="IPR000504">
    <property type="entry name" value="RRM_dom"/>
</dbReference>
<evidence type="ECO:0000256" key="1">
    <source>
        <dbReference type="PROSITE-ProRule" id="PRU00176"/>
    </source>
</evidence>
<protein>
    <recommendedName>
        <fullName evidence="2">RRM domain-containing protein</fullName>
    </recommendedName>
</protein>
<dbReference type="OrthoDB" id="434258at2759"/>
<accession>A0A1Y1WEN7</accession>
<gene>
    <name evidence="3" type="ORF">DL89DRAFT_210158</name>
</gene>
<reference evidence="3 4" key="1">
    <citation type="submission" date="2016-07" db="EMBL/GenBank/DDBJ databases">
        <title>Pervasive Adenine N6-methylation of Active Genes in Fungi.</title>
        <authorList>
            <consortium name="DOE Joint Genome Institute"/>
            <person name="Mondo S.J."/>
            <person name="Dannebaum R.O."/>
            <person name="Kuo R.C."/>
            <person name="Labutti K."/>
            <person name="Haridas S."/>
            <person name="Kuo A."/>
            <person name="Salamov A."/>
            <person name="Ahrendt S.R."/>
            <person name="Lipzen A."/>
            <person name="Sullivan W."/>
            <person name="Andreopoulos W.B."/>
            <person name="Clum A."/>
            <person name="Lindquist E."/>
            <person name="Daum C."/>
            <person name="Ramamoorthy G.K."/>
            <person name="Gryganskyi A."/>
            <person name="Culley D."/>
            <person name="Magnuson J.K."/>
            <person name="James T.Y."/>
            <person name="O'Malley M.A."/>
            <person name="Stajich J.E."/>
            <person name="Spatafora J.W."/>
            <person name="Visel A."/>
            <person name="Grigoriev I.V."/>
        </authorList>
    </citation>
    <scope>NUCLEOTIDE SEQUENCE [LARGE SCALE GENOMIC DNA]</scope>
    <source>
        <strain evidence="3 4">ATCC 12442</strain>
    </source>
</reference>
<dbReference type="RefSeq" id="XP_040745413.1">
    <property type="nucleotide sequence ID" value="XM_040884182.1"/>
</dbReference>
<dbReference type="EMBL" id="MCFD01000003">
    <property type="protein sequence ID" value="ORX71989.1"/>
    <property type="molecule type" value="Genomic_DNA"/>
</dbReference>
<dbReference type="PROSITE" id="PS50102">
    <property type="entry name" value="RRM"/>
    <property type="match status" value="1"/>
</dbReference>
<feature type="non-terminal residue" evidence="3">
    <location>
        <position position="88"/>
    </location>
</feature>
<dbReference type="GO" id="GO:0003723">
    <property type="term" value="F:RNA binding"/>
    <property type="evidence" value="ECO:0007669"/>
    <property type="project" value="UniProtKB-UniRule"/>
</dbReference>
<dbReference type="SMART" id="SM00360">
    <property type="entry name" value="RRM"/>
    <property type="match status" value="1"/>
</dbReference>
<keyword evidence="1" id="KW-0694">RNA-binding</keyword>
<dbReference type="GeneID" id="63800830"/>
<dbReference type="InterPro" id="IPR035979">
    <property type="entry name" value="RBD_domain_sf"/>
</dbReference>
<comment type="caution">
    <text evidence="3">The sequence shown here is derived from an EMBL/GenBank/DDBJ whole genome shotgun (WGS) entry which is preliminary data.</text>
</comment>
<organism evidence="3 4">
    <name type="scientific">Linderina pennispora</name>
    <dbReference type="NCBI Taxonomy" id="61395"/>
    <lineage>
        <taxon>Eukaryota</taxon>
        <taxon>Fungi</taxon>
        <taxon>Fungi incertae sedis</taxon>
        <taxon>Zoopagomycota</taxon>
        <taxon>Kickxellomycotina</taxon>
        <taxon>Kickxellomycetes</taxon>
        <taxon>Kickxellales</taxon>
        <taxon>Kickxellaceae</taxon>
        <taxon>Linderina</taxon>
    </lineage>
</organism>
<dbReference type="SUPFAM" id="SSF54928">
    <property type="entry name" value="RNA-binding domain, RBD"/>
    <property type="match status" value="1"/>
</dbReference>
<dbReference type="AlphaFoldDB" id="A0A1Y1WEN7"/>
<dbReference type="STRING" id="61395.A0A1Y1WEN7"/>
<name>A0A1Y1WEN7_9FUNG</name>
<feature type="domain" description="RRM" evidence="2">
    <location>
        <begin position="6"/>
        <end position="84"/>
    </location>
</feature>